<accession>A0A163D9V4</accession>
<dbReference type="PANTHER" id="PTHR19848:SF8">
    <property type="entry name" value="F-BOX AND WD REPEAT DOMAIN CONTAINING 7"/>
    <property type="match status" value="1"/>
</dbReference>
<dbReference type="InterPro" id="IPR019775">
    <property type="entry name" value="WD40_repeat_CS"/>
</dbReference>
<dbReference type="PROSITE" id="PS50294">
    <property type="entry name" value="WD_REPEATS_REGION"/>
    <property type="match status" value="2"/>
</dbReference>
<proteinExistence type="predicted"/>
<reference evidence="5" key="1">
    <citation type="submission" date="2015-06" db="EMBL/GenBank/DDBJ databases">
        <title>Expansion of signal transduction pathways in fungi by whole-genome duplication.</title>
        <authorList>
            <consortium name="DOE Joint Genome Institute"/>
            <person name="Corrochano L.M."/>
            <person name="Kuo A."/>
            <person name="Marcet-Houben M."/>
            <person name="Polaino S."/>
            <person name="Salamov A."/>
            <person name="Villalobos J.M."/>
            <person name="Alvarez M.I."/>
            <person name="Avalos J."/>
            <person name="Benito E.P."/>
            <person name="Benoit I."/>
            <person name="Burger G."/>
            <person name="Camino L.P."/>
            <person name="Canovas D."/>
            <person name="Cerda-Olmedo E."/>
            <person name="Cheng J.-F."/>
            <person name="Dominguez A."/>
            <person name="Elias M."/>
            <person name="Eslava A.P."/>
            <person name="Glaser F."/>
            <person name="Grimwood J."/>
            <person name="Gutierrez G."/>
            <person name="Heitman J."/>
            <person name="Henrissat B."/>
            <person name="Iturriaga E.A."/>
            <person name="Lang B.F."/>
            <person name="Lavin J.L."/>
            <person name="Lee S."/>
            <person name="Li W."/>
            <person name="Lindquist E."/>
            <person name="Lopez-Garcia S."/>
            <person name="Luque E.M."/>
            <person name="Marcos A.T."/>
            <person name="Martin J."/>
            <person name="McCluskey K."/>
            <person name="Medina H.R."/>
            <person name="Miralles-Duran A."/>
            <person name="Miyazaki A."/>
            <person name="Munoz-Torres E."/>
            <person name="Oguiza J.A."/>
            <person name="Ohm R."/>
            <person name="Olmedo M."/>
            <person name="Orejas M."/>
            <person name="Ortiz-Castellanos L."/>
            <person name="Pisabarro A.G."/>
            <person name="Rodriguez-Romero J."/>
            <person name="Ruiz-Herrera J."/>
            <person name="Ruiz-Vazquez R."/>
            <person name="Sanz C."/>
            <person name="Schackwitz W."/>
            <person name="Schmutz J."/>
            <person name="Shahriari M."/>
            <person name="Shelest E."/>
            <person name="Silva-Franco F."/>
            <person name="Soanes D."/>
            <person name="Syed K."/>
            <person name="Tagua V.G."/>
            <person name="Talbot N.J."/>
            <person name="Thon M."/>
            <person name="De vries R.P."/>
            <person name="Wiebenga A."/>
            <person name="Yadav J.S."/>
            <person name="Braun E.L."/>
            <person name="Baker S."/>
            <person name="Garre V."/>
            <person name="Horwitz B."/>
            <person name="Torres-Martinez S."/>
            <person name="Idnurm A."/>
            <person name="Herrera-Estrella A."/>
            <person name="Gabaldon T."/>
            <person name="Grigoriev I.V."/>
        </authorList>
    </citation>
    <scope>NUCLEOTIDE SEQUENCE [LARGE SCALE GENOMIC DNA]</scope>
    <source>
        <strain evidence="5">NRRL 1555(-)</strain>
    </source>
</reference>
<evidence type="ECO:0000313" key="4">
    <source>
        <dbReference type="EMBL" id="OAD69820.1"/>
    </source>
</evidence>
<dbReference type="VEuPathDB" id="FungiDB:PHYBLDRAFT_156056"/>
<dbReference type="GeneID" id="28994366"/>
<feature type="repeat" description="WD" evidence="3">
    <location>
        <begin position="171"/>
        <end position="210"/>
    </location>
</feature>
<dbReference type="CDD" id="cd00200">
    <property type="entry name" value="WD40"/>
    <property type="match status" value="1"/>
</dbReference>
<evidence type="ECO:0000256" key="3">
    <source>
        <dbReference type="PROSITE-ProRule" id="PRU00221"/>
    </source>
</evidence>
<gene>
    <name evidence="4" type="ORF">PHYBLDRAFT_156056</name>
</gene>
<evidence type="ECO:0000256" key="2">
    <source>
        <dbReference type="ARBA" id="ARBA00022737"/>
    </source>
</evidence>
<dbReference type="InterPro" id="IPR036322">
    <property type="entry name" value="WD40_repeat_dom_sf"/>
</dbReference>
<keyword evidence="5" id="KW-1185">Reference proteome</keyword>
<evidence type="ECO:0000256" key="1">
    <source>
        <dbReference type="ARBA" id="ARBA00022574"/>
    </source>
</evidence>
<organism evidence="4 5">
    <name type="scientific">Phycomyces blakesleeanus (strain ATCC 8743b / DSM 1359 / FGSC 10004 / NBRC 33097 / NRRL 1555)</name>
    <dbReference type="NCBI Taxonomy" id="763407"/>
    <lineage>
        <taxon>Eukaryota</taxon>
        <taxon>Fungi</taxon>
        <taxon>Fungi incertae sedis</taxon>
        <taxon>Mucoromycota</taxon>
        <taxon>Mucoromycotina</taxon>
        <taxon>Mucoromycetes</taxon>
        <taxon>Mucorales</taxon>
        <taxon>Phycomycetaceae</taxon>
        <taxon>Phycomyces</taxon>
    </lineage>
</organism>
<dbReference type="RefSeq" id="XP_018287860.1">
    <property type="nucleotide sequence ID" value="XM_018433460.1"/>
</dbReference>
<name>A0A163D9V4_PHYB8</name>
<dbReference type="Proteomes" id="UP000077315">
    <property type="component" value="Unassembled WGS sequence"/>
</dbReference>
<keyword evidence="2" id="KW-0677">Repeat</keyword>
<dbReference type="SUPFAM" id="SSF50978">
    <property type="entry name" value="WD40 repeat-like"/>
    <property type="match status" value="1"/>
</dbReference>
<dbReference type="EMBL" id="KV440990">
    <property type="protein sequence ID" value="OAD69820.1"/>
    <property type="molecule type" value="Genomic_DNA"/>
</dbReference>
<keyword evidence="1 3" id="KW-0853">WD repeat</keyword>
<feature type="repeat" description="WD" evidence="3">
    <location>
        <begin position="14"/>
        <end position="45"/>
    </location>
</feature>
<dbReference type="STRING" id="763407.A0A163D9V4"/>
<dbReference type="InterPro" id="IPR020472">
    <property type="entry name" value="WD40_PAC1"/>
</dbReference>
<feature type="repeat" description="WD" evidence="3">
    <location>
        <begin position="131"/>
        <end position="170"/>
    </location>
</feature>
<feature type="repeat" description="WD" evidence="3">
    <location>
        <begin position="91"/>
        <end position="131"/>
    </location>
</feature>
<dbReference type="OrthoDB" id="19711at2759"/>
<dbReference type="PANTHER" id="PTHR19848">
    <property type="entry name" value="WD40 REPEAT PROTEIN"/>
    <property type="match status" value="1"/>
</dbReference>
<sequence>MRWNLVTRKIEATYTAHQASVLCMRYDPIRGLITGSSDNSCWIWSPDLVPLKRLSGHSQGVLDVCFVGDLCVSASRDHSIRIWRDGETERILMHAGPVNAVASFGSTSLASASGDGKLKIWDLETGECLRTMDHDRGLACIKVNGTSIYTGGQDGKVRIWNGLTGECLSVLKGHTDVIRSIDCLGDKILTGSYDCTLRVWDSNTGQCLLSFQSGHSSWIFNVLISRSRILSAGQDKRIMILDFSDGLTIADGPSK</sequence>
<protein>
    <submittedName>
        <fullName evidence="4">Uncharacterized protein</fullName>
    </submittedName>
</protein>
<dbReference type="Gene3D" id="2.130.10.10">
    <property type="entry name" value="YVTN repeat-like/Quinoprotein amine dehydrogenase"/>
    <property type="match status" value="2"/>
</dbReference>
<feature type="repeat" description="WD" evidence="3">
    <location>
        <begin position="54"/>
        <end position="83"/>
    </location>
</feature>
<evidence type="ECO:0000313" key="5">
    <source>
        <dbReference type="Proteomes" id="UP000077315"/>
    </source>
</evidence>
<dbReference type="PRINTS" id="PR00320">
    <property type="entry name" value="GPROTEINBRPT"/>
</dbReference>
<dbReference type="PROSITE" id="PS00678">
    <property type="entry name" value="WD_REPEATS_1"/>
    <property type="match status" value="2"/>
</dbReference>
<dbReference type="InParanoid" id="A0A163D9V4"/>
<dbReference type="Pfam" id="PF00400">
    <property type="entry name" value="WD40"/>
    <property type="match status" value="5"/>
</dbReference>
<dbReference type="InterPro" id="IPR015943">
    <property type="entry name" value="WD40/YVTN_repeat-like_dom_sf"/>
</dbReference>
<dbReference type="PROSITE" id="PS50082">
    <property type="entry name" value="WD_REPEATS_2"/>
    <property type="match status" value="5"/>
</dbReference>
<dbReference type="AlphaFoldDB" id="A0A163D9V4"/>
<dbReference type="SMART" id="SM00320">
    <property type="entry name" value="WD40"/>
    <property type="match status" value="6"/>
</dbReference>
<dbReference type="InterPro" id="IPR001680">
    <property type="entry name" value="WD40_rpt"/>
</dbReference>